<evidence type="ECO:0000313" key="2">
    <source>
        <dbReference type="EMBL" id="AID50499.1"/>
    </source>
</evidence>
<dbReference type="InterPro" id="IPR021361">
    <property type="entry name" value="Tad2-like_dom"/>
</dbReference>
<name>A0A068EP95_9CAUD</name>
<feature type="domain" description="Thoeris anti-defense 2-like" evidence="1">
    <location>
        <begin position="1"/>
        <end position="68"/>
    </location>
</feature>
<dbReference type="GeneID" id="22277007"/>
<proteinExistence type="predicted"/>
<dbReference type="EMBL" id="KF554508">
    <property type="protein sequence ID" value="AID50499.1"/>
    <property type="molecule type" value="Genomic_DNA"/>
</dbReference>
<dbReference type="RefSeq" id="YP_009099108.1">
    <property type="nucleotide sequence ID" value="NC_025423.1"/>
</dbReference>
<evidence type="ECO:0000259" key="1">
    <source>
        <dbReference type="Pfam" id="PF11195"/>
    </source>
</evidence>
<keyword evidence="3" id="KW-1185">Reference proteome</keyword>
<protein>
    <recommendedName>
        <fullName evidence="1">Thoeris anti-defense 2-like domain-containing protein</fullName>
    </recommendedName>
</protein>
<evidence type="ECO:0000313" key="3">
    <source>
        <dbReference type="Proteomes" id="UP000027382"/>
    </source>
</evidence>
<organism evidence="2 3">
    <name type="scientific">Bacillus phage CP-51</name>
    <dbReference type="NCBI Taxonomy" id="1391188"/>
    <lineage>
        <taxon>Viruses</taxon>
        <taxon>Duplodnaviria</taxon>
        <taxon>Heunggongvirae</taxon>
        <taxon>Uroviricota</taxon>
        <taxon>Caudoviricetes</taxon>
        <taxon>Herelleviridae</taxon>
        <taxon>Spounavirinae</taxon>
        <taxon>Siminovitchvirus</taxon>
        <taxon>Siminovitchvirus CP51</taxon>
    </lineage>
</organism>
<sequence>MKTSTALDVIEQGRAVRRRGWVKGAVVYKSGDDIIIDYSRVEGSELSEAFATVRWIAKPEDLVATDWVDLGFLREGKEINWETGWSRYDERLQEFAIKVDAVRLTVNDHIDPVSYARNSFRMHMDTTMLWGKQAIQDAIDREAILKEDK</sequence>
<dbReference type="Pfam" id="PF11195">
    <property type="entry name" value="Tad2-like"/>
    <property type="match status" value="1"/>
</dbReference>
<dbReference type="Proteomes" id="UP000027382">
    <property type="component" value="Segment"/>
</dbReference>
<dbReference type="KEGG" id="vg:22277007"/>
<accession>A0A068EP95</accession>
<reference evidence="2" key="1">
    <citation type="journal article" date="2014" name="Virology">
        <title>The odd one out: Bacillus ACT bacteriophage CP-51 exhibits unusual properties compared to related Spounavirinae W.Ph. and Bastille.</title>
        <authorList>
            <person name="Klumpp J."/>
            <person name="Schmuki M."/>
            <person name="Sozhamannan S."/>
            <person name="Beyer W."/>
            <person name="Fouts D.E."/>
            <person name="Bernbach V."/>
            <person name="Calendar R."/>
            <person name="Loessner M.J."/>
        </authorList>
    </citation>
    <scope>NUCLEOTIDE SEQUENCE [LARGE SCALE GENOMIC DNA]</scope>
</reference>